<organism evidence="2">
    <name type="scientific">Photinus pyralis</name>
    <name type="common">Common eastern firefly</name>
    <name type="synonym">Lampyris pyralis</name>
    <dbReference type="NCBI Taxonomy" id="7054"/>
    <lineage>
        <taxon>Eukaryota</taxon>
        <taxon>Metazoa</taxon>
        <taxon>Ecdysozoa</taxon>
        <taxon>Arthropoda</taxon>
        <taxon>Hexapoda</taxon>
        <taxon>Insecta</taxon>
        <taxon>Pterygota</taxon>
        <taxon>Neoptera</taxon>
        <taxon>Endopterygota</taxon>
        <taxon>Coleoptera</taxon>
        <taxon>Polyphaga</taxon>
        <taxon>Elateriformia</taxon>
        <taxon>Elateroidea</taxon>
        <taxon>Lampyridae</taxon>
        <taxon>Lampyrinae</taxon>
        <taxon>Photinus</taxon>
    </lineage>
</organism>
<name>A0A1Y1KXB1_PHOPY</name>
<accession>A0A1Y1KXB1</accession>
<dbReference type="EMBL" id="GEZM01075651">
    <property type="protein sequence ID" value="JAV64026.1"/>
    <property type="molecule type" value="Transcribed_RNA"/>
</dbReference>
<keyword evidence="1" id="KW-0732">Signal</keyword>
<feature type="signal peptide" evidence="1">
    <location>
        <begin position="1"/>
        <end position="18"/>
    </location>
</feature>
<protein>
    <recommendedName>
        <fullName evidence="3">Secreted protein</fullName>
    </recommendedName>
</protein>
<evidence type="ECO:0000313" key="2">
    <source>
        <dbReference type="EMBL" id="JAV64026.1"/>
    </source>
</evidence>
<feature type="chain" id="PRO_5012237274" description="Secreted protein" evidence="1">
    <location>
        <begin position="19"/>
        <end position="105"/>
    </location>
</feature>
<sequence length="105" mass="11693">MFLRVVLVAALLCGVASALYCLHCQGTESSQCQKGIAEDFAYCFNKTNPGYCVSYWFNNNGVNTVARGCEYHKFGTDVCDTLKQEKGARDCTFCDSEDFCNQELL</sequence>
<proteinExistence type="predicted"/>
<evidence type="ECO:0000256" key="1">
    <source>
        <dbReference type="SAM" id="SignalP"/>
    </source>
</evidence>
<evidence type="ECO:0008006" key="3">
    <source>
        <dbReference type="Google" id="ProtNLM"/>
    </source>
</evidence>
<dbReference type="AlphaFoldDB" id="A0A1Y1KXB1"/>
<reference evidence="2" key="1">
    <citation type="journal article" date="2016" name="Sci. Rep.">
        <title>Molecular characterization of firefly nuptial gifts: a multi-omics approach sheds light on postcopulatory sexual selection.</title>
        <authorList>
            <person name="Al-Wathiqui N."/>
            <person name="Fallon T.R."/>
            <person name="South A."/>
            <person name="Weng J.K."/>
            <person name="Lewis S.M."/>
        </authorList>
    </citation>
    <scope>NUCLEOTIDE SEQUENCE</scope>
</reference>